<dbReference type="Proteomes" id="UP000807353">
    <property type="component" value="Unassembled WGS sequence"/>
</dbReference>
<evidence type="ECO:0000256" key="6">
    <source>
        <dbReference type="ARBA" id="ARBA00022989"/>
    </source>
</evidence>
<name>A0A9P5XRN3_9AGAR</name>
<feature type="transmembrane region" description="Helical" evidence="8">
    <location>
        <begin position="260"/>
        <end position="285"/>
    </location>
</feature>
<dbReference type="AlphaFoldDB" id="A0A9P5XRN3"/>
<evidence type="ECO:0000256" key="7">
    <source>
        <dbReference type="ARBA" id="ARBA00023136"/>
    </source>
</evidence>
<dbReference type="PANTHER" id="PTHR31595:SF57">
    <property type="entry name" value="OS04G0481900 PROTEIN"/>
    <property type="match status" value="1"/>
</dbReference>
<evidence type="ECO:0000256" key="8">
    <source>
        <dbReference type="SAM" id="Phobius"/>
    </source>
</evidence>
<evidence type="ECO:0000256" key="2">
    <source>
        <dbReference type="ARBA" id="ARBA00005179"/>
    </source>
</evidence>
<dbReference type="PANTHER" id="PTHR31595">
    <property type="entry name" value="LONG-CHAIN-ALCOHOL O-FATTY-ACYLTRANSFERASE 3-RELATED"/>
    <property type="match status" value="1"/>
</dbReference>
<dbReference type="Pfam" id="PF13813">
    <property type="entry name" value="MBOAT_2"/>
    <property type="match status" value="1"/>
</dbReference>
<gene>
    <name evidence="10" type="ORF">BDZ94DRAFT_1179543</name>
</gene>
<comment type="caution">
    <text evidence="10">The sequence shown here is derived from an EMBL/GenBank/DDBJ whole genome shotgun (WGS) entry which is preliminary data.</text>
</comment>
<evidence type="ECO:0000256" key="3">
    <source>
        <dbReference type="ARBA" id="ARBA00007282"/>
    </source>
</evidence>
<keyword evidence="7 8" id="KW-0472">Membrane</keyword>
<keyword evidence="11" id="KW-1185">Reference proteome</keyword>
<comment type="similarity">
    <text evidence="3">Belongs to the wax synthase family.</text>
</comment>
<feature type="domain" description="Wax synthase" evidence="9">
    <location>
        <begin position="177"/>
        <end position="265"/>
    </location>
</feature>
<evidence type="ECO:0000259" key="9">
    <source>
        <dbReference type="Pfam" id="PF13813"/>
    </source>
</evidence>
<keyword evidence="4 10" id="KW-0808">Transferase</keyword>
<evidence type="ECO:0000256" key="1">
    <source>
        <dbReference type="ARBA" id="ARBA00004141"/>
    </source>
</evidence>
<comment type="pathway">
    <text evidence="2">Secondary metabolite biosynthesis.</text>
</comment>
<accession>A0A9P5XRN3</accession>
<sequence length="342" mass="39114">MFAVYVHIILHTTTGNHVDDYFIGLPLSISLCNASTLTLLSDPRRTAFRRGQPAVAHVLPFKQRLLWAVDITTNWRGVNWNFEIPGLRRSNSPRLAYVISQLKWCFVQYMMYDAATFVNRRNPAFRIDGESMGHRGIWRQAFNVLMFWFTFANSMAMKNSLVSAITVALHLYEPYDWPFQFGPLLHTTTVRTFWGRTWHQALRRPISSHGKYMAQTILHIPSGTFLSSYIQLYTGFLLSGIFHANGEWMMSHNPQRFVSVMYFFVAQVLAISAEDLVIAIAKYLGLQQVSILSYVVGMLWVLGWTVWSGPLWMDPMVRGGIMEDGPPLSLVEGLLSLTKYGT</sequence>
<dbReference type="GO" id="GO:0006629">
    <property type="term" value="P:lipid metabolic process"/>
    <property type="evidence" value="ECO:0007669"/>
    <property type="project" value="InterPro"/>
</dbReference>
<evidence type="ECO:0000313" key="11">
    <source>
        <dbReference type="Proteomes" id="UP000807353"/>
    </source>
</evidence>
<evidence type="ECO:0000313" key="10">
    <source>
        <dbReference type="EMBL" id="KAF9455653.1"/>
    </source>
</evidence>
<organism evidence="10 11">
    <name type="scientific">Collybia nuda</name>
    <dbReference type="NCBI Taxonomy" id="64659"/>
    <lineage>
        <taxon>Eukaryota</taxon>
        <taxon>Fungi</taxon>
        <taxon>Dikarya</taxon>
        <taxon>Basidiomycota</taxon>
        <taxon>Agaricomycotina</taxon>
        <taxon>Agaricomycetes</taxon>
        <taxon>Agaricomycetidae</taxon>
        <taxon>Agaricales</taxon>
        <taxon>Tricholomatineae</taxon>
        <taxon>Clitocybaceae</taxon>
        <taxon>Collybia</taxon>
    </lineage>
</organism>
<comment type="subcellular location">
    <subcellularLocation>
        <location evidence="1">Membrane</location>
        <topology evidence="1">Multi-pass membrane protein</topology>
    </subcellularLocation>
</comment>
<dbReference type="OrthoDB" id="1077582at2759"/>
<proteinExistence type="inferred from homology"/>
<evidence type="ECO:0000256" key="5">
    <source>
        <dbReference type="ARBA" id="ARBA00022692"/>
    </source>
</evidence>
<keyword evidence="5 8" id="KW-0812">Transmembrane</keyword>
<feature type="transmembrane region" description="Helical" evidence="8">
    <location>
        <begin position="291"/>
        <end position="312"/>
    </location>
</feature>
<dbReference type="InterPro" id="IPR032805">
    <property type="entry name" value="Wax_synthase_dom"/>
</dbReference>
<dbReference type="GO" id="GO:0016020">
    <property type="term" value="C:membrane"/>
    <property type="evidence" value="ECO:0007669"/>
    <property type="project" value="UniProtKB-SubCell"/>
</dbReference>
<dbReference type="GO" id="GO:0008374">
    <property type="term" value="F:O-acyltransferase activity"/>
    <property type="evidence" value="ECO:0007669"/>
    <property type="project" value="InterPro"/>
</dbReference>
<feature type="transmembrane region" description="Helical" evidence="8">
    <location>
        <begin position="230"/>
        <end position="248"/>
    </location>
</feature>
<reference evidence="10" key="1">
    <citation type="submission" date="2020-11" db="EMBL/GenBank/DDBJ databases">
        <authorList>
            <consortium name="DOE Joint Genome Institute"/>
            <person name="Ahrendt S."/>
            <person name="Riley R."/>
            <person name="Andreopoulos W."/>
            <person name="Labutti K."/>
            <person name="Pangilinan J."/>
            <person name="Ruiz-Duenas F.J."/>
            <person name="Barrasa J.M."/>
            <person name="Sanchez-Garcia M."/>
            <person name="Camarero S."/>
            <person name="Miyauchi S."/>
            <person name="Serrano A."/>
            <person name="Linde D."/>
            <person name="Babiker R."/>
            <person name="Drula E."/>
            <person name="Ayuso-Fernandez I."/>
            <person name="Pacheco R."/>
            <person name="Padilla G."/>
            <person name="Ferreira P."/>
            <person name="Barriuso J."/>
            <person name="Kellner H."/>
            <person name="Castanera R."/>
            <person name="Alfaro M."/>
            <person name="Ramirez L."/>
            <person name="Pisabarro A.G."/>
            <person name="Kuo A."/>
            <person name="Tritt A."/>
            <person name="Lipzen A."/>
            <person name="He G."/>
            <person name="Yan M."/>
            <person name="Ng V."/>
            <person name="Cullen D."/>
            <person name="Martin F."/>
            <person name="Rosso M.-N."/>
            <person name="Henrissat B."/>
            <person name="Hibbett D."/>
            <person name="Martinez A.T."/>
            <person name="Grigoriev I.V."/>
        </authorList>
    </citation>
    <scope>NUCLEOTIDE SEQUENCE</scope>
    <source>
        <strain evidence="10">CBS 247.69</strain>
    </source>
</reference>
<keyword evidence="6 8" id="KW-1133">Transmembrane helix</keyword>
<dbReference type="EMBL" id="MU150571">
    <property type="protein sequence ID" value="KAF9455653.1"/>
    <property type="molecule type" value="Genomic_DNA"/>
</dbReference>
<evidence type="ECO:0000256" key="4">
    <source>
        <dbReference type="ARBA" id="ARBA00022679"/>
    </source>
</evidence>
<protein>
    <submittedName>
        <fullName evidence="10">Membrane bound O-acyl transferase family-domain-containing protein</fullName>
    </submittedName>
</protein>
<dbReference type="InterPro" id="IPR044851">
    <property type="entry name" value="Wax_synthase"/>
</dbReference>